<dbReference type="Gene3D" id="1.10.150.80">
    <property type="entry name" value="HRDC domain"/>
    <property type="match status" value="2"/>
</dbReference>
<dbReference type="SMART" id="SM00474">
    <property type="entry name" value="35EXOc"/>
    <property type="match status" value="1"/>
</dbReference>
<comment type="cofactor">
    <cofactor evidence="6">
        <name>a divalent metal cation</name>
        <dbReference type="ChEBI" id="CHEBI:60240"/>
    </cofactor>
</comment>
<evidence type="ECO:0000313" key="9">
    <source>
        <dbReference type="Proteomes" id="UP000662770"/>
    </source>
</evidence>
<name>A0ABX7QM96_9GAMM</name>
<evidence type="ECO:0000256" key="6">
    <source>
        <dbReference type="HAMAP-Rule" id="MF_01899"/>
    </source>
</evidence>
<gene>
    <name evidence="6 8" type="primary">rnd</name>
    <name evidence="8" type="ORF">JYB87_10095</name>
</gene>
<evidence type="ECO:0000256" key="3">
    <source>
        <dbReference type="ARBA" id="ARBA00022722"/>
    </source>
</evidence>
<dbReference type="InterPro" id="IPR048579">
    <property type="entry name" value="RNAseD_HRDC_C"/>
</dbReference>
<dbReference type="SUPFAM" id="SSF47819">
    <property type="entry name" value="HRDC-like"/>
    <property type="match status" value="2"/>
</dbReference>
<evidence type="ECO:0000313" key="8">
    <source>
        <dbReference type="EMBL" id="QSX32137.1"/>
    </source>
</evidence>
<dbReference type="EMBL" id="CP071503">
    <property type="protein sequence ID" value="QSX32137.1"/>
    <property type="molecule type" value="Genomic_DNA"/>
</dbReference>
<dbReference type="InterPro" id="IPR006292">
    <property type="entry name" value="RNase_D"/>
</dbReference>
<dbReference type="PROSITE" id="PS50967">
    <property type="entry name" value="HRDC"/>
    <property type="match status" value="1"/>
</dbReference>
<dbReference type="InterPro" id="IPR010997">
    <property type="entry name" value="HRDC-like_sf"/>
</dbReference>
<comment type="subcellular location">
    <subcellularLocation>
        <location evidence="6">Cytoplasm</location>
    </subcellularLocation>
</comment>
<sequence length="389" mass="44096">MPVFSLSNCRHISLQEYVLQDFLYVDTADALQTLVAQYERCSLLVLDTEFVRTRTYYARLGLIQAYDGETLALIDPVAIEDLSPFWALLSNPNILKLLHSGSEDLEVFAHHGNCQPAPLLDSQIAAAIAGMGHGLGYAKLVQQLLDIELDKGESRTDWIKRPLTDAQLFYAANDVKYLYQLYPMLRDKLVEQNRLEWAYEESQRMTEGRLQAADMQQAYLKVKNAFQLEPTELAVLRSLAAWRLAKAIKRDMAVGFVLKDHTLIALAKKQPRSMNELLQSRDLNDHEKRFYGKELLKALDNVDLQSLPEPLDVLALKPGYKSAFKIIKAVLTDISETRQVPIELLGSKKLIHEYLEWQWGGKIAAEPLVLQGWRGSLTAEALAQIESQL</sequence>
<dbReference type="HAMAP" id="MF_01899">
    <property type="entry name" value="RNase_D"/>
    <property type="match status" value="1"/>
</dbReference>
<evidence type="ECO:0000259" key="7">
    <source>
        <dbReference type="PROSITE" id="PS50967"/>
    </source>
</evidence>
<dbReference type="CDD" id="cd06142">
    <property type="entry name" value="RNaseD_exo"/>
    <property type="match status" value="1"/>
</dbReference>
<evidence type="ECO:0000256" key="4">
    <source>
        <dbReference type="ARBA" id="ARBA00022801"/>
    </source>
</evidence>
<organism evidence="8 9">
    <name type="scientific">Shewanella avicenniae</name>
    <dbReference type="NCBI Taxonomy" id="2814294"/>
    <lineage>
        <taxon>Bacteria</taxon>
        <taxon>Pseudomonadati</taxon>
        <taxon>Pseudomonadota</taxon>
        <taxon>Gammaproteobacteria</taxon>
        <taxon>Alteromonadales</taxon>
        <taxon>Shewanellaceae</taxon>
        <taxon>Shewanella</taxon>
    </lineage>
</organism>
<dbReference type="InterPro" id="IPR051086">
    <property type="entry name" value="RNase_D-like"/>
</dbReference>
<dbReference type="Proteomes" id="UP000662770">
    <property type="component" value="Chromosome"/>
</dbReference>
<dbReference type="InterPro" id="IPR044876">
    <property type="entry name" value="HRDC_dom_sf"/>
</dbReference>
<dbReference type="GO" id="GO:0033890">
    <property type="term" value="F:ribonuclease D activity"/>
    <property type="evidence" value="ECO:0007669"/>
    <property type="project" value="UniProtKB-EC"/>
</dbReference>
<keyword evidence="9" id="KW-1185">Reference proteome</keyword>
<dbReference type="InterPro" id="IPR036397">
    <property type="entry name" value="RNaseH_sf"/>
</dbReference>
<dbReference type="NCBIfam" id="TIGR01388">
    <property type="entry name" value="rnd"/>
    <property type="match status" value="1"/>
</dbReference>
<evidence type="ECO:0000256" key="1">
    <source>
        <dbReference type="ARBA" id="ARBA00022490"/>
    </source>
</evidence>
<dbReference type="Pfam" id="PF00570">
    <property type="entry name" value="HRDC"/>
    <property type="match status" value="1"/>
</dbReference>
<comment type="similarity">
    <text evidence="6">Belongs to the RNase D family.</text>
</comment>
<dbReference type="InterPro" id="IPR002121">
    <property type="entry name" value="HRDC_dom"/>
</dbReference>
<protein>
    <recommendedName>
        <fullName evidence="6">Ribonuclease D</fullName>
        <shortName evidence="6">RNase D</shortName>
        <ecNumber evidence="6">3.1.13.5</ecNumber>
    </recommendedName>
</protein>
<feature type="domain" description="HRDC" evidence="7">
    <location>
        <begin position="229"/>
        <end position="309"/>
    </location>
</feature>
<evidence type="ECO:0000256" key="2">
    <source>
        <dbReference type="ARBA" id="ARBA00022694"/>
    </source>
</evidence>
<dbReference type="Gene3D" id="3.30.420.10">
    <property type="entry name" value="Ribonuclease H-like superfamily/Ribonuclease H"/>
    <property type="match status" value="1"/>
</dbReference>
<keyword evidence="3 6" id="KW-0540">Nuclease</keyword>
<comment type="function">
    <text evidence="6">Exonuclease involved in the 3' processing of various precursor tRNAs. Initiates hydrolysis at the 3'-terminus of an RNA molecule and releases 5'-mononucleotides.</text>
</comment>
<proteinExistence type="inferred from homology"/>
<comment type="catalytic activity">
    <reaction evidence="6">
        <text>Exonucleolytic cleavage that removes extra residues from the 3'-terminus of tRNA to produce 5'-mononucleotides.</text>
        <dbReference type="EC" id="3.1.13.5"/>
    </reaction>
</comment>
<dbReference type="PANTHER" id="PTHR47649">
    <property type="entry name" value="RIBONUCLEASE D"/>
    <property type="match status" value="1"/>
</dbReference>
<keyword evidence="5 6" id="KW-0269">Exonuclease</keyword>
<dbReference type="SUPFAM" id="SSF53098">
    <property type="entry name" value="Ribonuclease H-like"/>
    <property type="match status" value="1"/>
</dbReference>
<keyword evidence="1 6" id="KW-0963">Cytoplasm</keyword>
<dbReference type="PANTHER" id="PTHR47649:SF1">
    <property type="entry name" value="RIBONUCLEASE D"/>
    <property type="match status" value="1"/>
</dbReference>
<dbReference type="Pfam" id="PF21293">
    <property type="entry name" value="RNAseD_HRDC_C"/>
    <property type="match status" value="1"/>
</dbReference>
<accession>A0ABX7QM96</accession>
<dbReference type="EC" id="3.1.13.5" evidence="6"/>
<dbReference type="InterPro" id="IPR012337">
    <property type="entry name" value="RNaseH-like_sf"/>
</dbReference>
<dbReference type="InterPro" id="IPR002562">
    <property type="entry name" value="3'-5'_exonuclease_dom"/>
</dbReference>
<keyword evidence="2 6" id="KW-0819">tRNA processing</keyword>
<reference evidence="8 9" key="1">
    <citation type="submission" date="2021-03" db="EMBL/GenBank/DDBJ databases">
        <title>Novel species identification of genus Shewanella.</title>
        <authorList>
            <person name="Liu G."/>
            <person name="Zhang Q."/>
        </authorList>
    </citation>
    <scope>NUCLEOTIDE SEQUENCE [LARGE SCALE GENOMIC DNA]</scope>
    <source>
        <strain evidence="8 9">FJAT-51800</strain>
    </source>
</reference>
<evidence type="ECO:0000256" key="5">
    <source>
        <dbReference type="ARBA" id="ARBA00022839"/>
    </source>
</evidence>
<dbReference type="Pfam" id="PF01612">
    <property type="entry name" value="DNA_pol_A_exo1"/>
    <property type="match status" value="1"/>
</dbReference>
<keyword evidence="4 6" id="KW-0378">Hydrolase</keyword>
<dbReference type="SMART" id="SM00341">
    <property type="entry name" value="HRDC"/>
    <property type="match status" value="1"/>
</dbReference>